<organism evidence="1 2">
    <name type="scientific">Dipteronia dyeriana</name>
    <dbReference type="NCBI Taxonomy" id="168575"/>
    <lineage>
        <taxon>Eukaryota</taxon>
        <taxon>Viridiplantae</taxon>
        <taxon>Streptophyta</taxon>
        <taxon>Embryophyta</taxon>
        <taxon>Tracheophyta</taxon>
        <taxon>Spermatophyta</taxon>
        <taxon>Magnoliopsida</taxon>
        <taxon>eudicotyledons</taxon>
        <taxon>Gunneridae</taxon>
        <taxon>Pentapetalae</taxon>
        <taxon>rosids</taxon>
        <taxon>malvids</taxon>
        <taxon>Sapindales</taxon>
        <taxon>Sapindaceae</taxon>
        <taxon>Hippocastanoideae</taxon>
        <taxon>Acereae</taxon>
        <taxon>Dipteronia</taxon>
    </lineage>
</organism>
<evidence type="ECO:0000313" key="2">
    <source>
        <dbReference type="Proteomes" id="UP001280121"/>
    </source>
</evidence>
<dbReference type="InterPro" id="IPR052929">
    <property type="entry name" value="RNase_H-like_EbsB-rel"/>
</dbReference>
<reference evidence="1" key="1">
    <citation type="journal article" date="2023" name="Plant J.">
        <title>Genome sequences and population genomics provide insights into the demographic history, inbreeding, and mutation load of two 'living fossil' tree species of Dipteronia.</title>
        <authorList>
            <person name="Feng Y."/>
            <person name="Comes H.P."/>
            <person name="Chen J."/>
            <person name="Zhu S."/>
            <person name="Lu R."/>
            <person name="Zhang X."/>
            <person name="Li P."/>
            <person name="Qiu J."/>
            <person name="Olsen K.M."/>
            <person name="Qiu Y."/>
        </authorList>
    </citation>
    <scope>NUCLEOTIDE SEQUENCE</scope>
    <source>
        <strain evidence="1">KIB01</strain>
    </source>
</reference>
<dbReference type="PANTHER" id="PTHR47074">
    <property type="entry name" value="BNAC02G40300D PROTEIN"/>
    <property type="match status" value="1"/>
</dbReference>
<proteinExistence type="predicted"/>
<dbReference type="Gene3D" id="3.30.420.10">
    <property type="entry name" value="Ribonuclease H-like superfamily/Ribonuclease H"/>
    <property type="match status" value="1"/>
</dbReference>
<gene>
    <name evidence="1" type="ORF">Ddye_005615</name>
</gene>
<evidence type="ECO:0008006" key="3">
    <source>
        <dbReference type="Google" id="ProtNLM"/>
    </source>
</evidence>
<dbReference type="Proteomes" id="UP001280121">
    <property type="component" value="Unassembled WGS sequence"/>
</dbReference>
<dbReference type="InterPro" id="IPR036397">
    <property type="entry name" value="RNaseH_sf"/>
</dbReference>
<evidence type="ECO:0000313" key="1">
    <source>
        <dbReference type="EMBL" id="KAK2659082.1"/>
    </source>
</evidence>
<comment type="caution">
    <text evidence="1">The sequence shown here is derived from an EMBL/GenBank/DDBJ whole genome shotgun (WGS) entry which is preliminary data.</text>
</comment>
<sequence>MASIFDIDDEEEESQILQRLHVSGLPPKAPHILEVNWRPPPLGCLKVNTDGAAFGSPGLAGCAGFFRTCKGFVKGCFAIPLGVCFAFEAELAAADYAIDYA</sequence>
<accession>A0AAE0CPV5</accession>
<dbReference type="GO" id="GO:0003676">
    <property type="term" value="F:nucleic acid binding"/>
    <property type="evidence" value="ECO:0007669"/>
    <property type="project" value="InterPro"/>
</dbReference>
<dbReference type="SUPFAM" id="SSF53098">
    <property type="entry name" value="Ribonuclease H-like"/>
    <property type="match status" value="1"/>
</dbReference>
<name>A0AAE0CPV5_9ROSI</name>
<protein>
    <recommendedName>
        <fullName evidence="3">RNase H type-1 domain-containing protein</fullName>
    </recommendedName>
</protein>
<dbReference type="EMBL" id="JANJYI010000002">
    <property type="protein sequence ID" value="KAK2659082.1"/>
    <property type="molecule type" value="Genomic_DNA"/>
</dbReference>
<dbReference type="PANTHER" id="PTHR47074:SF75">
    <property type="entry name" value="RNASE H TYPE-1 DOMAIN-CONTAINING PROTEIN"/>
    <property type="match status" value="1"/>
</dbReference>
<dbReference type="InterPro" id="IPR012337">
    <property type="entry name" value="RNaseH-like_sf"/>
</dbReference>
<keyword evidence="2" id="KW-1185">Reference proteome</keyword>
<dbReference type="AlphaFoldDB" id="A0AAE0CPV5"/>